<evidence type="ECO:0000256" key="2">
    <source>
        <dbReference type="ARBA" id="ARBA00010145"/>
    </source>
</evidence>
<sequence length="310" mass="33899">MQNILLALIPIFLLISLGYFLKRIKFPDEQFWQYADKFTYYILFPALLIYKLSTASLDDIAGVNFVFSALLTVGIITVLLMITDKIMFFFDGPSFTSVYQGSIRFNTYVFLALTDAIYGDGGLVLAALLMTFLIPSINVFCIGIFSIYASSDKITFISFVKSIFKNPLIVACIIGGSLNFLDISLVAPVEKTLAILSAAALPLGLLSVGVGLHITHLKEVKFELFSSVFIKLALFPVLIFFTAVNLGVTGLPLLVLVLFGAMPTASSAYILARELGGDLKLMSAIITMQTLLSIFSISAILMILEGYQIP</sequence>
<dbReference type="InterPro" id="IPR038770">
    <property type="entry name" value="Na+/solute_symporter_sf"/>
</dbReference>
<keyword evidence="4" id="KW-1003">Cell membrane</keyword>
<feature type="transmembrane region" description="Helical" evidence="8">
    <location>
        <begin position="284"/>
        <end position="304"/>
    </location>
</feature>
<feature type="transmembrane region" description="Helical" evidence="8">
    <location>
        <begin position="123"/>
        <end position="148"/>
    </location>
</feature>
<evidence type="ECO:0000256" key="6">
    <source>
        <dbReference type="ARBA" id="ARBA00022989"/>
    </source>
</evidence>
<evidence type="ECO:0000256" key="7">
    <source>
        <dbReference type="ARBA" id="ARBA00023136"/>
    </source>
</evidence>
<evidence type="ECO:0000256" key="8">
    <source>
        <dbReference type="SAM" id="Phobius"/>
    </source>
</evidence>
<dbReference type="Gene3D" id="1.20.1530.20">
    <property type="match status" value="1"/>
</dbReference>
<protein>
    <submittedName>
        <fullName evidence="9">AEC family transporter</fullName>
    </submittedName>
</protein>
<evidence type="ECO:0000256" key="3">
    <source>
        <dbReference type="ARBA" id="ARBA00022448"/>
    </source>
</evidence>
<gene>
    <name evidence="9" type="ORF">NJU99_14380</name>
</gene>
<feature type="transmembrane region" description="Helical" evidence="8">
    <location>
        <begin position="62"/>
        <end position="82"/>
    </location>
</feature>
<keyword evidence="5 8" id="KW-0812">Transmembrane</keyword>
<evidence type="ECO:0000256" key="5">
    <source>
        <dbReference type="ARBA" id="ARBA00022692"/>
    </source>
</evidence>
<reference evidence="9" key="1">
    <citation type="submission" date="2022-07" db="EMBL/GenBank/DDBJ databases">
        <title>Arcobacter roscoffensis sp. nov., a marine bacterium isolated from coastal seawater collected from Roscoff, France.</title>
        <authorList>
            <person name="Pascual J."/>
            <person name="Lepeaux C."/>
            <person name="Methner A."/>
            <person name="Overmann J."/>
        </authorList>
    </citation>
    <scope>NUCLEOTIDE SEQUENCE</scope>
    <source>
        <strain evidence="9">ARW1-2F2</strain>
    </source>
</reference>
<feature type="transmembrane region" description="Helical" evidence="8">
    <location>
        <begin position="250"/>
        <end position="272"/>
    </location>
</feature>
<comment type="similarity">
    <text evidence="2">Belongs to the auxin efflux carrier (TC 2.A.69) family.</text>
</comment>
<dbReference type="PANTHER" id="PTHR36838">
    <property type="entry name" value="AUXIN EFFLUX CARRIER FAMILY PROTEIN"/>
    <property type="match status" value="1"/>
</dbReference>
<evidence type="ECO:0000256" key="1">
    <source>
        <dbReference type="ARBA" id="ARBA00004651"/>
    </source>
</evidence>
<accession>A0ABY5E2L1</accession>
<feature type="transmembrane region" description="Helical" evidence="8">
    <location>
        <begin position="193"/>
        <end position="212"/>
    </location>
</feature>
<keyword evidence="6 8" id="KW-1133">Transmembrane helix</keyword>
<evidence type="ECO:0000313" key="9">
    <source>
        <dbReference type="EMBL" id="UTJ06421.1"/>
    </source>
</evidence>
<evidence type="ECO:0000313" key="10">
    <source>
        <dbReference type="Proteomes" id="UP001060012"/>
    </source>
</evidence>
<keyword evidence="3" id="KW-0813">Transport</keyword>
<proteinExistence type="inferred from homology"/>
<feature type="transmembrane region" description="Helical" evidence="8">
    <location>
        <begin position="224"/>
        <end position="244"/>
    </location>
</feature>
<dbReference type="Proteomes" id="UP001060012">
    <property type="component" value="Chromosome"/>
</dbReference>
<dbReference type="Pfam" id="PF03547">
    <property type="entry name" value="Mem_trans"/>
    <property type="match status" value="1"/>
</dbReference>
<evidence type="ECO:0000256" key="4">
    <source>
        <dbReference type="ARBA" id="ARBA00022475"/>
    </source>
</evidence>
<keyword evidence="7 8" id="KW-0472">Membrane</keyword>
<organism evidence="9 10">
    <name type="scientific">Arcobacter roscoffensis</name>
    <dbReference type="NCBI Taxonomy" id="2961520"/>
    <lineage>
        <taxon>Bacteria</taxon>
        <taxon>Pseudomonadati</taxon>
        <taxon>Campylobacterota</taxon>
        <taxon>Epsilonproteobacteria</taxon>
        <taxon>Campylobacterales</taxon>
        <taxon>Arcobacteraceae</taxon>
        <taxon>Arcobacter</taxon>
    </lineage>
</organism>
<keyword evidence="10" id="KW-1185">Reference proteome</keyword>
<dbReference type="EMBL" id="CP100595">
    <property type="protein sequence ID" value="UTJ06421.1"/>
    <property type="molecule type" value="Genomic_DNA"/>
</dbReference>
<comment type="subcellular location">
    <subcellularLocation>
        <location evidence="1">Cell membrane</location>
        <topology evidence="1">Multi-pass membrane protein</topology>
    </subcellularLocation>
</comment>
<name>A0ABY5E2L1_9BACT</name>
<dbReference type="RefSeq" id="WP_254576600.1">
    <property type="nucleotide sequence ID" value="NZ_CP100595.1"/>
</dbReference>
<dbReference type="InterPro" id="IPR004776">
    <property type="entry name" value="Mem_transp_PIN-like"/>
</dbReference>
<dbReference type="PANTHER" id="PTHR36838:SF4">
    <property type="entry name" value="AUXIN EFFLUX CARRIER FAMILY PROTEIN"/>
    <property type="match status" value="1"/>
</dbReference>